<name>A0A1X7K388_9BACL</name>
<dbReference type="PANTHER" id="PTHR38813">
    <property type="match status" value="1"/>
</dbReference>
<dbReference type="NCBIfam" id="TIGR02385">
    <property type="entry name" value="RelE_StbE"/>
    <property type="match status" value="1"/>
</dbReference>
<dbReference type="InterPro" id="IPR007712">
    <property type="entry name" value="RelE/ParE_toxin"/>
</dbReference>
<dbReference type="AlphaFoldDB" id="A0A1X7K388"/>
<evidence type="ECO:0000313" key="3">
    <source>
        <dbReference type="Proteomes" id="UP000193834"/>
    </source>
</evidence>
<dbReference type="InterPro" id="IPR052747">
    <property type="entry name" value="TA_system_RelE_toxin"/>
</dbReference>
<dbReference type="Proteomes" id="UP000193834">
    <property type="component" value="Unassembled WGS sequence"/>
</dbReference>
<organism evidence="2 3">
    <name type="scientific">Paenibacillus aquistagni</name>
    <dbReference type="NCBI Taxonomy" id="1852522"/>
    <lineage>
        <taxon>Bacteria</taxon>
        <taxon>Bacillati</taxon>
        <taxon>Bacillota</taxon>
        <taxon>Bacilli</taxon>
        <taxon>Bacillales</taxon>
        <taxon>Paenibacillaceae</taxon>
        <taxon>Paenibacillus</taxon>
    </lineage>
</organism>
<accession>A0A1X7K388</accession>
<keyword evidence="3" id="KW-1185">Reference proteome</keyword>
<reference evidence="2 3" key="1">
    <citation type="submission" date="2017-04" db="EMBL/GenBank/DDBJ databases">
        <authorList>
            <person name="Afonso C.L."/>
            <person name="Miller P.J."/>
            <person name="Scott M.A."/>
            <person name="Spackman E."/>
            <person name="Goraichik I."/>
            <person name="Dimitrov K.M."/>
            <person name="Suarez D.L."/>
            <person name="Swayne D.E."/>
        </authorList>
    </citation>
    <scope>NUCLEOTIDE SEQUENCE [LARGE SCALE GENOMIC DNA]</scope>
    <source>
        <strain evidence="2 3">11</strain>
    </source>
</reference>
<gene>
    <name evidence="2" type="ORF">SAMN06295960_2002</name>
</gene>
<dbReference type="OrthoDB" id="9805098at2"/>
<evidence type="ECO:0000313" key="2">
    <source>
        <dbReference type="EMBL" id="SMG35075.1"/>
    </source>
</evidence>
<keyword evidence="1" id="KW-1277">Toxin-antitoxin system</keyword>
<dbReference type="InterPro" id="IPR035093">
    <property type="entry name" value="RelE/ParE_toxin_dom_sf"/>
</dbReference>
<dbReference type="PANTHER" id="PTHR38813:SF1">
    <property type="entry name" value="TOXIN RELE1-RELATED"/>
    <property type="match status" value="1"/>
</dbReference>
<dbReference type="EMBL" id="FXAZ01000002">
    <property type="protein sequence ID" value="SMG35075.1"/>
    <property type="molecule type" value="Genomic_DNA"/>
</dbReference>
<protein>
    <submittedName>
        <fullName evidence="2">mRNA interferase RelE/StbE</fullName>
    </submittedName>
</protein>
<proteinExistence type="predicted"/>
<dbReference type="RefSeq" id="WP_085494227.1">
    <property type="nucleotide sequence ID" value="NZ_FXAZ01000002.1"/>
</dbReference>
<dbReference type="Pfam" id="PF05016">
    <property type="entry name" value="ParE_toxin"/>
    <property type="match status" value="1"/>
</dbReference>
<evidence type="ECO:0000256" key="1">
    <source>
        <dbReference type="ARBA" id="ARBA00022649"/>
    </source>
</evidence>
<dbReference type="SUPFAM" id="SSF143011">
    <property type="entry name" value="RelE-like"/>
    <property type="match status" value="1"/>
</dbReference>
<sequence>MNYAIKFHKDAIKFIQKLDKPTRNRILDHINILSENPKHPELDIKKMQGFNKHYRLRVGSFRIVYSIFNDQLIIVIIKVSSRGDVYKS</sequence>
<dbReference type="Gene3D" id="3.30.2310.20">
    <property type="entry name" value="RelE-like"/>
    <property type="match status" value="1"/>
</dbReference>